<reference evidence="1" key="1">
    <citation type="journal article" date="2022" name="bioRxiv">
        <title>Sequencing and chromosome-scale assembly of the giantPleurodeles waltlgenome.</title>
        <authorList>
            <person name="Brown T."/>
            <person name="Elewa A."/>
            <person name="Iarovenko S."/>
            <person name="Subramanian E."/>
            <person name="Araus A.J."/>
            <person name="Petzold A."/>
            <person name="Susuki M."/>
            <person name="Suzuki K.-i.T."/>
            <person name="Hayashi T."/>
            <person name="Toyoda A."/>
            <person name="Oliveira C."/>
            <person name="Osipova E."/>
            <person name="Leigh N.D."/>
            <person name="Simon A."/>
            <person name="Yun M.H."/>
        </authorList>
    </citation>
    <scope>NUCLEOTIDE SEQUENCE</scope>
    <source>
        <strain evidence="1">20211129_DDA</strain>
        <tissue evidence="1">Liver</tissue>
    </source>
</reference>
<organism evidence="1 2">
    <name type="scientific">Pleurodeles waltl</name>
    <name type="common">Iberian ribbed newt</name>
    <dbReference type="NCBI Taxonomy" id="8319"/>
    <lineage>
        <taxon>Eukaryota</taxon>
        <taxon>Metazoa</taxon>
        <taxon>Chordata</taxon>
        <taxon>Craniata</taxon>
        <taxon>Vertebrata</taxon>
        <taxon>Euteleostomi</taxon>
        <taxon>Amphibia</taxon>
        <taxon>Batrachia</taxon>
        <taxon>Caudata</taxon>
        <taxon>Salamandroidea</taxon>
        <taxon>Salamandridae</taxon>
        <taxon>Pleurodelinae</taxon>
        <taxon>Pleurodeles</taxon>
    </lineage>
</organism>
<comment type="caution">
    <text evidence="1">The sequence shown here is derived from an EMBL/GenBank/DDBJ whole genome shotgun (WGS) entry which is preliminary data.</text>
</comment>
<proteinExistence type="predicted"/>
<name>A0AAV7RED5_PLEWA</name>
<sequence>MLDLSWNTPKTPVPMYRLPRETLEDPSFQALHAQNITQFFSGNSCSTSSHTIEYDAFKMTTCGQYIQEISGVRKMLEREMAVAEHRTTDLKNPAVLDASKKTAPTDTKTQYVTILDQMHCFNFKANEERVHRKGDR</sequence>
<evidence type="ECO:0000313" key="2">
    <source>
        <dbReference type="Proteomes" id="UP001066276"/>
    </source>
</evidence>
<dbReference type="Proteomes" id="UP001066276">
    <property type="component" value="Chromosome 5"/>
</dbReference>
<evidence type="ECO:0000313" key="1">
    <source>
        <dbReference type="EMBL" id="KAJ1151161.1"/>
    </source>
</evidence>
<dbReference type="EMBL" id="JANPWB010000009">
    <property type="protein sequence ID" value="KAJ1151161.1"/>
    <property type="molecule type" value="Genomic_DNA"/>
</dbReference>
<dbReference type="AlphaFoldDB" id="A0AAV7RED5"/>
<accession>A0AAV7RED5</accession>
<keyword evidence="2" id="KW-1185">Reference proteome</keyword>
<gene>
    <name evidence="1" type="ORF">NDU88_003948</name>
</gene>
<protein>
    <submittedName>
        <fullName evidence="1">Uncharacterized protein</fullName>
    </submittedName>
</protein>